<dbReference type="EMBL" id="GBXM01007833">
    <property type="protein sequence ID" value="JAI00745.1"/>
    <property type="molecule type" value="Transcribed_RNA"/>
</dbReference>
<sequence length="61" mass="7103">MWKFCSCQPYPEPMILTKLYSHFSSTYPKELSDCRPSSTNAQLLRHHTQTYCLTNCAVLQC</sequence>
<evidence type="ECO:0000313" key="1">
    <source>
        <dbReference type="EMBL" id="JAI00745.1"/>
    </source>
</evidence>
<organism evidence="1">
    <name type="scientific">Anguilla anguilla</name>
    <name type="common">European freshwater eel</name>
    <name type="synonym">Muraena anguilla</name>
    <dbReference type="NCBI Taxonomy" id="7936"/>
    <lineage>
        <taxon>Eukaryota</taxon>
        <taxon>Metazoa</taxon>
        <taxon>Chordata</taxon>
        <taxon>Craniata</taxon>
        <taxon>Vertebrata</taxon>
        <taxon>Euteleostomi</taxon>
        <taxon>Actinopterygii</taxon>
        <taxon>Neopterygii</taxon>
        <taxon>Teleostei</taxon>
        <taxon>Anguilliformes</taxon>
        <taxon>Anguillidae</taxon>
        <taxon>Anguilla</taxon>
    </lineage>
</organism>
<reference evidence="1" key="2">
    <citation type="journal article" date="2015" name="Fish Shellfish Immunol.">
        <title>Early steps in the European eel (Anguilla anguilla)-Vibrio vulnificus interaction in the gills: Role of the RtxA13 toxin.</title>
        <authorList>
            <person name="Callol A."/>
            <person name="Pajuelo D."/>
            <person name="Ebbesson L."/>
            <person name="Teles M."/>
            <person name="MacKenzie S."/>
            <person name="Amaro C."/>
        </authorList>
    </citation>
    <scope>NUCLEOTIDE SEQUENCE</scope>
</reference>
<dbReference type="AlphaFoldDB" id="A0A0E9XDP0"/>
<accession>A0A0E9XDP0</accession>
<protein>
    <submittedName>
        <fullName evidence="1">Uncharacterized protein</fullName>
    </submittedName>
</protein>
<proteinExistence type="predicted"/>
<name>A0A0E9XDP0_ANGAN</name>
<reference evidence="1" key="1">
    <citation type="submission" date="2014-11" db="EMBL/GenBank/DDBJ databases">
        <authorList>
            <person name="Amaro Gonzalez C."/>
        </authorList>
    </citation>
    <scope>NUCLEOTIDE SEQUENCE</scope>
</reference>